<evidence type="ECO:0000313" key="4">
    <source>
        <dbReference type="EMBL" id="QNM91291.1"/>
    </source>
</evidence>
<sequence length="99" mass="11408">MQFVDTLNKNSRKNDILVRWGGEEFIMILKIDEASNLQKILESLRKCIESFDFNIVGHKTCSIGGTIYLENEDILKTIKRADEAVYKAKELGRNKVVIF</sequence>
<dbReference type="InterPro" id="IPR029787">
    <property type="entry name" value="Nucleotide_cyclase"/>
</dbReference>
<dbReference type="GO" id="GO:0005886">
    <property type="term" value="C:plasma membrane"/>
    <property type="evidence" value="ECO:0007669"/>
    <property type="project" value="TreeGrafter"/>
</dbReference>
<dbReference type="InterPro" id="IPR000160">
    <property type="entry name" value="GGDEF_dom"/>
</dbReference>
<dbReference type="GO" id="GO:0052621">
    <property type="term" value="F:diguanylate cyclase activity"/>
    <property type="evidence" value="ECO:0007669"/>
    <property type="project" value="UniProtKB-EC"/>
</dbReference>
<dbReference type="PANTHER" id="PTHR45138:SF9">
    <property type="entry name" value="DIGUANYLATE CYCLASE DGCM-RELATED"/>
    <property type="match status" value="1"/>
</dbReference>
<dbReference type="InterPro" id="IPR043128">
    <property type="entry name" value="Rev_trsase/Diguanyl_cyclase"/>
</dbReference>
<dbReference type="Pfam" id="PF00990">
    <property type="entry name" value="GGDEF"/>
    <property type="match status" value="1"/>
</dbReference>
<dbReference type="Gene3D" id="3.30.70.270">
    <property type="match status" value="1"/>
</dbReference>
<proteinExistence type="predicted"/>
<dbReference type="EMBL" id="CP060693">
    <property type="protein sequence ID" value="QNM91291.1"/>
    <property type="molecule type" value="Genomic_DNA"/>
</dbReference>
<dbReference type="SMART" id="SM00267">
    <property type="entry name" value="GGDEF"/>
    <property type="match status" value="1"/>
</dbReference>
<dbReference type="GO" id="GO:0043709">
    <property type="term" value="P:cell adhesion involved in single-species biofilm formation"/>
    <property type="evidence" value="ECO:0007669"/>
    <property type="project" value="TreeGrafter"/>
</dbReference>
<dbReference type="EC" id="2.7.7.65" evidence="1"/>
<evidence type="ECO:0000313" key="5">
    <source>
        <dbReference type="Proteomes" id="UP000515842"/>
    </source>
</evidence>
<feature type="domain" description="GGDEF" evidence="3">
    <location>
        <begin position="1"/>
        <end position="99"/>
    </location>
</feature>
<dbReference type="PANTHER" id="PTHR45138">
    <property type="entry name" value="REGULATORY COMPONENTS OF SENSORY TRANSDUCTION SYSTEM"/>
    <property type="match status" value="1"/>
</dbReference>
<dbReference type="Proteomes" id="UP000515842">
    <property type="component" value="Chromosome"/>
</dbReference>
<protein>
    <recommendedName>
        <fullName evidence="1">diguanylate cyclase</fullName>
        <ecNumber evidence="1">2.7.7.65</ecNumber>
    </recommendedName>
</protein>
<accession>A0A7G9LRP2</accession>
<name>A0A7G9LRP2_9BACT</name>
<comment type="catalytic activity">
    <reaction evidence="2">
        <text>2 GTP = 3',3'-c-di-GMP + 2 diphosphate</text>
        <dbReference type="Rhea" id="RHEA:24898"/>
        <dbReference type="ChEBI" id="CHEBI:33019"/>
        <dbReference type="ChEBI" id="CHEBI:37565"/>
        <dbReference type="ChEBI" id="CHEBI:58805"/>
        <dbReference type="EC" id="2.7.7.65"/>
    </reaction>
</comment>
<reference evidence="4 5" key="1">
    <citation type="journal article" date="2020" name="Front. Microbiol.">
        <title>Genomic Analysis and Antimicrobial Resistance of Aliarcobacter cryaerophilus Strains From German Water Poultry.</title>
        <authorList>
            <person name="Muller E."/>
            <person name="Hotzel H."/>
            <person name="Ahlers C."/>
            <person name="Hanel I."/>
            <person name="Tomaso H."/>
            <person name="Abdel-Glil M.Y."/>
        </authorList>
    </citation>
    <scope>NUCLEOTIDE SEQUENCE [LARGE SCALE GENOMIC DNA]</scope>
    <source>
        <strain evidence="4 5">16CS1285-4</strain>
    </source>
</reference>
<dbReference type="CDD" id="cd01949">
    <property type="entry name" value="GGDEF"/>
    <property type="match status" value="1"/>
</dbReference>
<evidence type="ECO:0000256" key="1">
    <source>
        <dbReference type="ARBA" id="ARBA00012528"/>
    </source>
</evidence>
<organism evidence="4 5">
    <name type="scientific">Aliarcobacter cryaerophilus</name>
    <dbReference type="NCBI Taxonomy" id="28198"/>
    <lineage>
        <taxon>Bacteria</taxon>
        <taxon>Pseudomonadati</taxon>
        <taxon>Campylobacterota</taxon>
        <taxon>Epsilonproteobacteria</taxon>
        <taxon>Campylobacterales</taxon>
        <taxon>Arcobacteraceae</taxon>
        <taxon>Aliarcobacter</taxon>
    </lineage>
</organism>
<dbReference type="PROSITE" id="PS50887">
    <property type="entry name" value="GGDEF"/>
    <property type="match status" value="1"/>
</dbReference>
<evidence type="ECO:0000259" key="3">
    <source>
        <dbReference type="PROSITE" id="PS50887"/>
    </source>
</evidence>
<gene>
    <name evidence="4" type="ORF">HOO34_11185</name>
</gene>
<evidence type="ECO:0000256" key="2">
    <source>
        <dbReference type="ARBA" id="ARBA00034247"/>
    </source>
</evidence>
<dbReference type="NCBIfam" id="TIGR00254">
    <property type="entry name" value="GGDEF"/>
    <property type="match status" value="1"/>
</dbReference>
<dbReference type="InterPro" id="IPR050469">
    <property type="entry name" value="Diguanylate_Cyclase"/>
</dbReference>
<dbReference type="AlphaFoldDB" id="A0A7G9LRP2"/>
<dbReference type="GO" id="GO:1902201">
    <property type="term" value="P:negative regulation of bacterial-type flagellum-dependent cell motility"/>
    <property type="evidence" value="ECO:0007669"/>
    <property type="project" value="TreeGrafter"/>
</dbReference>
<dbReference type="SUPFAM" id="SSF55073">
    <property type="entry name" value="Nucleotide cyclase"/>
    <property type="match status" value="1"/>
</dbReference>